<proteinExistence type="inferred from homology"/>
<dbReference type="GO" id="GO:0005730">
    <property type="term" value="C:nucleolus"/>
    <property type="evidence" value="ECO:0007669"/>
    <property type="project" value="UniProtKB-SubCell"/>
</dbReference>
<dbReference type="GO" id="GO:0000213">
    <property type="term" value="F:tRNA-intron lyase activity"/>
    <property type="evidence" value="ECO:0007669"/>
    <property type="project" value="UniProtKB-UniRule"/>
</dbReference>
<dbReference type="EC" id="4.6.1.16" evidence="3 10"/>
<feature type="active site" evidence="11">
    <location>
        <position position="266"/>
    </location>
</feature>
<evidence type="ECO:0000313" key="14">
    <source>
        <dbReference type="EMBL" id="OSX64777.1"/>
    </source>
</evidence>
<evidence type="ECO:0000256" key="9">
    <source>
        <dbReference type="ARBA" id="ARBA00070870"/>
    </source>
</evidence>
<evidence type="ECO:0000256" key="5">
    <source>
        <dbReference type="ARBA" id="ARBA00022694"/>
    </source>
</evidence>
<evidence type="ECO:0000256" key="12">
    <source>
        <dbReference type="SAM" id="MobiDB-lite"/>
    </source>
</evidence>
<dbReference type="GO" id="GO:0000214">
    <property type="term" value="C:tRNA-intron endonuclease complex"/>
    <property type="evidence" value="ECO:0007669"/>
    <property type="project" value="UniProtKB-UniRule"/>
</dbReference>
<dbReference type="InterPro" id="IPR016690">
    <property type="entry name" value="TSEN34"/>
</dbReference>
<gene>
    <name evidence="14" type="ORF">POSPLADRAFT_1134122</name>
</gene>
<dbReference type="PANTHER" id="PTHR13070:SF0">
    <property type="entry name" value="TRNA-SPLICING ENDONUCLEASE SUBUNIT SEN34"/>
    <property type="match status" value="1"/>
</dbReference>
<dbReference type="CDD" id="cd22363">
    <property type="entry name" value="tRNA-intron_lyase_C"/>
    <property type="match status" value="1"/>
</dbReference>
<dbReference type="InterPro" id="IPR006677">
    <property type="entry name" value="tRNA_intron_Endonuc_cat-like"/>
</dbReference>
<organism evidence="14 15">
    <name type="scientific">Postia placenta MAD-698-R-SB12</name>
    <dbReference type="NCBI Taxonomy" id="670580"/>
    <lineage>
        <taxon>Eukaryota</taxon>
        <taxon>Fungi</taxon>
        <taxon>Dikarya</taxon>
        <taxon>Basidiomycota</taxon>
        <taxon>Agaricomycotina</taxon>
        <taxon>Agaricomycetes</taxon>
        <taxon>Polyporales</taxon>
        <taxon>Adustoporiaceae</taxon>
        <taxon>Rhodonia</taxon>
    </lineage>
</organism>
<reference evidence="14 15" key="1">
    <citation type="submission" date="2017-04" db="EMBL/GenBank/DDBJ databases">
        <title>Genome Sequence of the Model Brown-Rot Fungus Postia placenta SB12.</title>
        <authorList>
            <consortium name="DOE Joint Genome Institute"/>
            <person name="Gaskell J."/>
            <person name="Kersten P."/>
            <person name="Larrondo L.F."/>
            <person name="Canessa P."/>
            <person name="Martinez D."/>
            <person name="Hibbett D."/>
            <person name="Schmoll M."/>
            <person name="Kubicek C.P."/>
            <person name="Martinez A.T."/>
            <person name="Yadav J."/>
            <person name="Master E."/>
            <person name="Magnuson J.K."/>
            <person name="James T."/>
            <person name="Yaver D."/>
            <person name="Berka R."/>
            <person name="Labutti K."/>
            <person name="Lipzen A."/>
            <person name="Aerts A."/>
            <person name="Barry K."/>
            <person name="Henrissat B."/>
            <person name="Blanchette R."/>
            <person name="Grigoriev I."/>
            <person name="Cullen D."/>
        </authorList>
    </citation>
    <scope>NUCLEOTIDE SEQUENCE [LARGE SCALE GENOMIC DNA]</scope>
    <source>
        <strain evidence="14 15">MAD-698-R-SB12</strain>
    </source>
</reference>
<keyword evidence="5 10" id="KW-0819">tRNA processing</keyword>
<keyword evidence="6 10" id="KW-0456">Lyase</keyword>
<comment type="similarity">
    <text evidence="2 10">Belongs to the tRNA-intron endonuclease family.</text>
</comment>
<dbReference type="RefSeq" id="XP_024341571.1">
    <property type="nucleotide sequence ID" value="XM_024484438.1"/>
</dbReference>
<dbReference type="Gene3D" id="3.40.1350.10">
    <property type="match status" value="1"/>
</dbReference>
<comment type="subunit">
    <text evidence="8">tRNA splicing endonuclease is a heterotetramer composed of TSEN2, TSEN15, TSEN34/LENG5 and TSEN54. tRNA splicing endonuclease complex also contains proteins of the pre-mRNA 3'-end processing machinery such as CLP1, CPSF1, CPSF4 and CSTF2.</text>
</comment>
<dbReference type="FunFam" id="3.40.1350.10:FF:000002">
    <property type="entry name" value="tRNA-splicing endonuclease subunit Sen34"/>
    <property type="match status" value="1"/>
</dbReference>
<feature type="active site" evidence="11">
    <location>
        <position position="226"/>
    </location>
</feature>
<evidence type="ECO:0000259" key="13">
    <source>
        <dbReference type="Pfam" id="PF01974"/>
    </source>
</evidence>
<feature type="domain" description="tRNA intron endonuclease catalytic" evidence="13">
    <location>
        <begin position="199"/>
        <end position="277"/>
    </location>
</feature>
<dbReference type="PIRSF" id="PIRSF017250">
    <property type="entry name" value="tRNA_splic_SEN34"/>
    <property type="match status" value="1"/>
</dbReference>
<accession>A0A1X6N813</accession>
<dbReference type="InterPro" id="IPR011856">
    <property type="entry name" value="tRNA_endonuc-like_dom_sf"/>
</dbReference>
<keyword evidence="4" id="KW-0507">mRNA processing</keyword>
<name>A0A1X6N813_9APHY</name>
<evidence type="ECO:0000256" key="10">
    <source>
        <dbReference type="PIRNR" id="PIRNR017250"/>
    </source>
</evidence>
<dbReference type="GO" id="GO:0000379">
    <property type="term" value="P:tRNA-type intron splice site recognition and cleavage"/>
    <property type="evidence" value="ECO:0007669"/>
    <property type="project" value="UniProtKB-UniRule"/>
</dbReference>
<evidence type="ECO:0000256" key="1">
    <source>
        <dbReference type="ARBA" id="ARBA00004604"/>
    </source>
</evidence>
<sequence>MSFWGHRSSSCQRKSFFLSKNVCAYGEHRRHIYYARLTTSAELAVLVDDPHAHRTPSAGALKQWNADRAASAKLQIAAAQAKLATEKTSKQAMSEDALRKRKEREERRAAAARAKAIAEGLDPDTADMSASGSAATAADDRSVTPGANPGQTTAYTVTLPASSSELSWYDPTNCTYATIEDARATGVWTYPADLHERAKCGVFRDLWEKGNFMGGGIKFGGDFLVYPGDPLRYHSHFVATVHDSPVWTIKPMEIVAHGRLGTATKKAHLLCGWDDEKQQVAYFSIEWAGFG</sequence>
<dbReference type="GO" id="GO:0006397">
    <property type="term" value="P:mRNA processing"/>
    <property type="evidence" value="ECO:0007669"/>
    <property type="project" value="UniProtKB-KW"/>
</dbReference>
<dbReference type="STRING" id="670580.A0A1X6N813"/>
<evidence type="ECO:0000256" key="8">
    <source>
        <dbReference type="ARBA" id="ARBA00064779"/>
    </source>
</evidence>
<keyword evidence="15" id="KW-1185">Reference proteome</keyword>
<dbReference type="EMBL" id="KZ110593">
    <property type="protein sequence ID" value="OSX64777.1"/>
    <property type="molecule type" value="Genomic_DNA"/>
</dbReference>
<dbReference type="GeneID" id="36329387"/>
<dbReference type="Pfam" id="PF01974">
    <property type="entry name" value="tRNA_int_endo"/>
    <property type="match status" value="1"/>
</dbReference>
<evidence type="ECO:0000313" key="15">
    <source>
        <dbReference type="Proteomes" id="UP000194127"/>
    </source>
</evidence>
<dbReference type="AlphaFoldDB" id="A0A1X6N813"/>
<feature type="compositionally biased region" description="Low complexity" evidence="12">
    <location>
        <begin position="126"/>
        <end position="137"/>
    </location>
</feature>
<protein>
    <recommendedName>
        <fullName evidence="9 10">tRNA-splicing endonuclease subunit Sen34</fullName>
        <ecNumber evidence="3 10">4.6.1.16</ecNumber>
    </recommendedName>
</protein>
<evidence type="ECO:0000256" key="3">
    <source>
        <dbReference type="ARBA" id="ARBA00012573"/>
    </source>
</evidence>
<evidence type="ECO:0000256" key="7">
    <source>
        <dbReference type="ARBA" id="ARBA00023242"/>
    </source>
</evidence>
<dbReference type="OrthoDB" id="48041at2759"/>
<dbReference type="SUPFAM" id="SSF53032">
    <property type="entry name" value="tRNA-intron endonuclease catalytic domain-like"/>
    <property type="match status" value="1"/>
</dbReference>
<dbReference type="PANTHER" id="PTHR13070">
    <property type="entry name" value="TRNA-SPLICING ENDONUCLEASE SUBUNIT SEN34-RELATED"/>
    <property type="match status" value="1"/>
</dbReference>
<feature type="region of interest" description="Disordered" evidence="12">
    <location>
        <begin position="84"/>
        <end position="155"/>
    </location>
</feature>
<keyword evidence="7" id="KW-0539">Nucleus</keyword>
<evidence type="ECO:0000256" key="4">
    <source>
        <dbReference type="ARBA" id="ARBA00022664"/>
    </source>
</evidence>
<evidence type="ECO:0000256" key="2">
    <source>
        <dbReference type="ARBA" id="ARBA00008078"/>
    </source>
</evidence>
<evidence type="ECO:0000256" key="6">
    <source>
        <dbReference type="ARBA" id="ARBA00023239"/>
    </source>
</evidence>
<dbReference type="Proteomes" id="UP000194127">
    <property type="component" value="Unassembled WGS sequence"/>
</dbReference>
<dbReference type="InterPro" id="IPR036167">
    <property type="entry name" value="tRNA_intron_Endo_cat-like_sf"/>
</dbReference>
<feature type="active site" evidence="11">
    <location>
        <position position="234"/>
    </location>
</feature>
<comment type="function">
    <text evidence="10">Constitutes one of the two catalytic subunit of the tRNA-splicing endonuclease complex, a complex responsible for identification and cleavage of the splice sites in pre-tRNA. It cleaves pre-tRNA at the 5'- and 3'-splice sites to release the intron. The products are an intron and two tRNA half-molecules bearing 2',3'-cyclic phosphate and 5'-OH termini. There are no conserved sequences at the splice sites, but the intron is invariably located at the same site in the gene, placing the splice sites an invariant distance from the constant structural features of the tRNA body.</text>
</comment>
<evidence type="ECO:0000256" key="11">
    <source>
        <dbReference type="PIRSR" id="PIRSR017250-50"/>
    </source>
</evidence>
<comment type="subcellular location">
    <subcellularLocation>
        <location evidence="1">Nucleus</location>
        <location evidence="1">Nucleolus</location>
    </subcellularLocation>
</comment>
<dbReference type="GO" id="GO:0003676">
    <property type="term" value="F:nucleic acid binding"/>
    <property type="evidence" value="ECO:0007669"/>
    <property type="project" value="InterPro"/>
</dbReference>